<gene>
    <name evidence="1" type="ORF">DERYTH_LOCUS25362</name>
</gene>
<name>A0A9N9K417_9GLOM</name>
<comment type="caution">
    <text evidence="1">The sequence shown here is derived from an EMBL/GenBank/DDBJ whole genome shotgun (WGS) entry which is preliminary data.</text>
</comment>
<keyword evidence="2" id="KW-1185">Reference proteome</keyword>
<organism evidence="1 2">
    <name type="scientific">Dentiscutata erythropus</name>
    <dbReference type="NCBI Taxonomy" id="1348616"/>
    <lineage>
        <taxon>Eukaryota</taxon>
        <taxon>Fungi</taxon>
        <taxon>Fungi incertae sedis</taxon>
        <taxon>Mucoromycota</taxon>
        <taxon>Glomeromycotina</taxon>
        <taxon>Glomeromycetes</taxon>
        <taxon>Diversisporales</taxon>
        <taxon>Gigasporaceae</taxon>
        <taxon>Dentiscutata</taxon>
    </lineage>
</organism>
<dbReference type="OrthoDB" id="10536025at2759"/>
<evidence type="ECO:0000313" key="1">
    <source>
        <dbReference type="EMBL" id="CAG8810844.1"/>
    </source>
</evidence>
<proteinExistence type="predicted"/>
<feature type="non-terminal residue" evidence="1">
    <location>
        <position position="87"/>
    </location>
</feature>
<evidence type="ECO:0000313" key="2">
    <source>
        <dbReference type="Proteomes" id="UP000789405"/>
    </source>
</evidence>
<sequence>YAGKLWQQMGKSQESCEALITQLRFYKEQEQNINENPNPYFNLSNPIDQLCHTQIMEITPEIMSDIAETVFKEFEEERLVEERHRIV</sequence>
<accession>A0A9N9K417</accession>
<reference evidence="1" key="1">
    <citation type="submission" date="2021-06" db="EMBL/GenBank/DDBJ databases">
        <authorList>
            <person name="Kallberg Y."/>
            <person name="Tangrot J."/>
            <person name="Rosling A."/>
        </authorList>
    </citation>
    <scope>NUCLEOTIDE SEQUENCE</scope>
    <source>
        <strain evidence="1">MA453B</strain>
    </source>
</reference>
<dbReference type="Proteomes" id="UP000789405">
    <property type="component" value="Unassembled WGS sequence"/>
</dbReference>
<protein>
    <submittedName>
        <fullName evidence="1">374_t:CDS:1</fullName>
    </submittedName>
</protein>
<dbReference type="AlphaFoldDB" id="A0A9N9K417"/>
<dbReference type="EMBL" id="CAJVPY010046827">
    <property type="protein sequence ID" value="CAG8810844.1"/>
    <property type="molecule type" value="Genomic_DNA"/>
</dbReference>